<dbReference type="InterPro" id="IPR000477">
    <property type="entry name" value="RT_dom"/>
</dbReference>
<dbReference type="Pfam" id="PF00078">
    <property type="entry name" value="RVT_1"/>
    <property type="match status" value="1"/>
</dbReference>
<sequence length="159" mass="17586">GVGSKITNIIKNLYGKAKLRITTNGGNTDDVKATSGVLQGEPLSPFLFNLYLSDIGEFFKAKGASTVRLDDENNILLLCYADDLVIFANSIIDIKEKLALLEEYCSINQISVNSNKSKVMYFSKNLRPKKFISLKLNNETIDMVNNIKYLGVPITSNGK</sequence>
<feature type="non-terminal residue" evidence="2">
    <location>
        <position position="159"/>
    </location>
</feature>
<dbReference type="PROSITE" id="PS50878">
    <property type="entry name" value="RT_POL"/>
    <property type="match status" value="1"/>
</dbReference>
<dbReference type="InterPro" id="IPR043502">
    <property type="entry name" value="DNA/RNA_pol_sf"/>
</dbReference>
<accession>A0A170V7Z5</accession>
<keyword evidence="2" id="KW-0695">RNA-directed DNA polymerase</keyword>
<evidence type="ECO:0000313" key="2">
    <source>
        <dbReference type="EMBL" id="JAR96424.1"/>
    </source>
</evidence>
<protein>
    <submittedName>
        <fullName evidence="2">Rna-directed dna polymerase from mobile element jockey-like protein</fullName>
    </submittedName>
</protein>
<dbReference type="GO" id="GO:0003964">
    <property type="term" value="F:RNA-directed DNA polymerase activity"/>
    <property type="evidence" value="ECO:0007669"/>
    <property type="project" value="UniProtKB-KW"/>
</dbReference>
<dbReference type="PANTHER" id="PTHR47027:SF20">
    <property type="entry name" value="REVERSE TRANSCRIPTASE-LIKE PROTEIN WITH RNA-DIRECTED DNA POLYMERASE DOMAIN"/>
    <property type="match status" value="1"/>
</dbReference>
<dbReference type="PANTHER" id="PTHR47027">
    <property type="entry name" value="REVERSE TRANSCRIPTASE DOMAIN-CONTAINING PROTEIN"/>
    <property type="match status" value="1"/>
</dbReference>
<proteinExistence type="predicted"/>
<dbReference type="SUPFAM" id="SSF56672">
    <property type="entry name" value="DNA/RNA polymerases"/>
    <property type="match status" value="1"/>
</dbReference>
<reference evidence="2" key="1">
    <citation type="submission" date="2016-04" db="EMBL/GenBank/DDBJ databases">
        <authorList>
            <person name="Calderon-Fernandez G.M.Sr."/>
        </authorList>
    </citation>
    <scope>NUCLEOTIDE SEQUENCE</scope>
    <source>
        <strain evidence="2">Int1</strain>
        <tissue evidence="2">Integument</tissue>
    </source>
</reference>
<name>A0A170V7Z5_TRIIF</name>
<keyword evidence="2" id="KW-0808">Transferase</keyword>
<dbReference type="EMBL" id="GEMB01006941">
    <property type="protein sequence ID" value="JAR96424.1"/>
    <property type="molecule type" value="Transcribed_RNA"/>
</dbReference>
<keyword evidence="2" id="KW-0548">Nucleotidyltransferase</keyword>
<dbReference type="InterPro" id="IPR043128">
    <property type="entry name" value="Rev_trsase/Diguanyl_cyclase"/>
</dbReference>
<dbReference type="Gene3D" id="3.30.70.270">
    <property type="match status" value="1"/>
</dbReference>
<reference evidence="2" key="2">
    <citation type="journal article" date="2017" name="J. Med. Entomol.">
        <title>Transcriptome Analysis of the Triatoma infestans (Hemiptera: Reduviidae) Integument.</title>
        <authorList>
            <person name="Calderon-Fernandez G.M."/>
            <person name="Moriconi D.E."/>
            <person name="Dulbecco A.B."/>
            <person name="Juarez M.P."/>
        </authorList>
    </citation>
    <scope>NUCLEOTIDE SEQUENCE</scope>
    <source>
        <strain evidence="2">Int1</strain>
        <tissue evidence="2">Integument</tissue>
    </source>
</reference>
<evidence type="ECO:0000259" key="1">
    <source>
        <dbReference type="PROSITE" id="PS50878"/>
    </source>
</evidence>
<organism evidence="2">
    <name type="scientific">Triatoma infestans</name>
    <name type="common">Assassin bug</name>
    <dbReference type="NCBI Taxonomy" id="30076"/>
    <lineage>
        <taxon>Eukaryota</taxon>
        <taxon>Metazoa</taxon>
        <taxon>Ecdysozoa</taxon>
        <taxon>Arthropoda</taxon>
        <taxon>Hexapoda</taxon>
        <taxon>Insecta</taxon>
        <taxon>Pterygota</taxon>
        <taxon>Neoptera</taxon>
        <taxon>Paraneoptera</taxon>
        <taxon>Hemiptera</taxon>
        <taxon>Heteroptera</taxon>
        <taxon>Panheteroptera</taxon>
        <taxon>Cimicomorpha</taxon>
        <taxon>Reduviidae</taxon>
        <taxon>Triatominae</taxon>
        <taxon>Triatoma</taxon>
    </lineage>
</organism>
<feature type="non-terminal residue" evidence="2">
    <location>
        <position position="1"/>
    </location>
</feature>
<dbReference type="AlphaFoldDB" id="A0A170V7Z5"/>
<feature type="domain" description="Reverse transcriptase" evidence="1">
    <location>
        <begin position="1"/>
        <end position="154"/>
    </location>
</feature>